<dbReference type="InterPro" id="IPR036236">
    <property type="entry name" value="Znf_C2H2_sf"/>
</dbReference>
<dbReference type="Proteomes" id="UP000186594">
    <property type="component" value="Unassembled WGS sequence"/>
</dbReference>
<evidence type="ECO:0000313" key="11">
    <source>
        <dbReference type="Proteomes" id="UP000186594"/>
    </source>
</evidence>
<evidence type="ECO:0000256" key="5">
    <source>
        <dbReference type="ARBA" id="ARBA00022884"/>
    </source>
</evidence>
<dbReference type="GO" id="GO:0000395">
    <property type="term" value="P:mRNA 5'-splice site recognition"/>
    <property type="evidence" value="ECO:0007669"/>
    <property type="project" value="InterPro"/>
</dbReference>
<evidence type="ECO:0000256" key="1">
    <source>
        <dbReference type="ARBA" id="ARBA00004123"/>
    </source>
</evidence>
<protein>
    <submittedName>
        <fullName evidence="10">U1 small nuclear ribonucleoprotein C</fullName>
    </submittedName>
</protein>
<proteinExistence type="predicted"/>
<keyword evidence="7 10" id="KW-0687">Ribonucleoprotein</keyword>
<evidence type="ECO:0000256" key="3">
    <source>
        <dbReference type="ARBA" id="ARBA00022771"/>
    </source>
</evidence>
<evidence type="ECO:0000256" key="2">
    <source>
        <dbReference type="ARBA" id="ARBA00022723"/>
    </source>
</evidence>
<keyword evidence="6" id="KW-0539">Nucleus</keyword>
<evidence type="ECO:0000256" key="8">
    <source>
        <dbReference type="ARBA" id="ARBA00046357"/>
    </source>
</evidence>
<dbReference type="FunFam" id="3.30.160.60:FF:000059">
    <property type="entry name" value="U1 small nuclear ribonucleoprotein C"/>
    <property type="match status" value="1"/>
</dbReference>
<dbReference type="OrthoDB" id="76567at2759"/>
<dbReference type="PANTHER" id="PTHR31148:SF1">
    <property type="entry name" value="U1 SMALL NUCLEAR RIBONUCLEOPROTEIN C"/>
    <property type="match status" value="1"/>
</dbReference>
<dbReference type="Pfam" id="PF06220">
    <property type="entry name" value="zf-U1"/>
    <property type="match status" value="1"/>
</dbReference>
<dbReference type="InterPro" id="IPR003604">
    <property type="entry name" value="Matrin/U1-like-C_Znf_C2H2"/>
</dbReference>
<dbReference type="InterPro" id="IPR017340">
    <property type="entry name" value="U1_snRNP-C"/>
</dbReference>
<comment type="subcellular location">
    <subcellularLocation>
        <location evidence="1">Nucleus</location>
    </subcellularLocation>
</comment>
<dbReference type="Gene3D" id="3.30.160.60">
    <property type="entry name" value="Classic Zinc Finger"/>
    <property type="match status" value="1"/>
</dbReference>
<keyword evidence="4" id="KW-0862">Zinc</keyword>
<reference evidence="10 11" key="1">
    <citation type="submission" date="2016-04" db="EMBL/GenBank/DDBJ databases">
        <title>Evolutionary innovation and constraint leading to complex multicellularity in the Ascomycota.</title>
        <authorList>
            <person name="Cisse O."/>
            <person name="Nguyen A."/>
            <person name="Hewitt D.A."/>
            <person name="Jedd G."/>
            <person name="Stajich J.E."/>
        </authorList>
    </citation>
    <scope>NUCLEOTIDE SEQUENCE [LARGE SCALE GENOMIC DNA]</scope>
    <source>
        <strain evidence="10 11">DAH-3</strain>
    </source>
</reference>
<dbReference type="PANTHER" id="PTHR31148">
    <property type="entry name" value="U1 SMALL NUCLEAR RIBONUCLEOPROTEIN C"/>
    <property type="match status" value="1"/>
</dbReference>
<comment type="caution">
    <text evidence="10">The sequence shown here is derived from an EMBL/GenBank/DDBJ whole genome shotgun (WGS) entry which is preliminary data.</text>
</comment>
<dbReference type="SMART" id="SM00451">
    <property type="entry name" value="ZnF_U1"/>
    <property type="match status" value="1"/>
</dbReference>
<dbReference type="GO" id="GO:0030627">
    <property type="term" value="F:pre-mRNA 5'-splice site binding"/>
    <property type="evidence" value="ECO:0007669"/>
    <property type="project" value="InterPro"/>
</dbReference>
<evidence type="ECO:0000256" key="7">
    <source>
        <dbReference type="ARBA" id="ARBA00023274"/>
    </source>
</evidence>
<dbReference type="GO" id="GO:0008270">
    <property type="term" value="F:zinc ion binding"/>
    <property type="evidence" value="ECO:0007669"/>
    <property type="project" value="UniProtKB-KW"/>
</dbReference>
<dbReference type="STRING" id="1198029.A0A1U7LNK3"/>
<accession>A0A1U7LNK3</accession>
<dbReference type="SUPFAM" id="SSF57667">
    <property type="entry name" value="beta-beta-alpha zinc fingers"/>
    <property type="match status" value="1"/>
</dbReference>
<dbReference type="InterPro" id="IPR013085">
    <property type="entry name" value="U1-CZ_Znf_C2H2"/>
</dbReference>
<gene>
    <name evidence="10" type="ORF">NEOLI_003956</name>
</gene>
<dbReference type="AlphaFoldDB" id="A0A1U7LNK3"/>
<organism evidence="10 11">
    <name type="scientific">Neolecta irregularis (strain DAH-3)</name>
    <dbReference type="NCBI Taxonomy" id="1198029"/>
    <lineage>
        <taxon>Eukaryota</taxon>
        <taxon>Fungi</taxon>
        <taxon>Dikarya</taxon>
        <taxon>Ascomycota</taxon>
        <taxon>Taphrinomycotina</taxon>
        <taxon>Neolectales</taxon>
        <taxon>Neolectaceae</taxon>
        <taxon>Neolecta</taxon>
    </lineage>
</organism>
<sequence length="138" mass="14996">MPKFYCDYCDVYLTHDSTSVRRAHNHGRAHIQNVIDYYLKISQEQLQSKIDSITSAHDLSKTPIQLYNFGQAPKPGKPLPLSPFTIPPGPGLVPFGFPTPRLGSAIPPPPYPGQAQATSQMPVVGGMPMPGVIPQAGF</sequence>
<evidence type="ECO:0000256" key="6">
    <source>
        <dbReference type="ARBA" id="ARBA00023242"/>
    </source>
</evidence>
<keyword evidence="11" id="KW-1185">Reference proteome</keyword>
<dbReference type="EMBL" id="LXFE01000906">
    <property type="protein sequence ID" value="OLL24250.1"/>
    <property type="molecule type" value="Genomic_DNA"/>
</dbReference>
<comment type="subunit">
    <text evidence="8">Component of the U1 snRNP. The U1 snRNP is composed of the U1 snRNA and the 7 core Sm proteins SNRPB, SNRPD1, SNRPD2, SNRPD3, SNRPE, SNRPF and SNRPG that assemble in a heptameric protein ring on the Sm site of the small nuclear RNA to form the core snRNP, and at least 3 U1 snRNP-specific proteins SNRNP70/U1-70K, SNRPA/U1-A and SNRPC/U1-C. SNRPC/U1-C interacts with U1 snRNA and the 5' splice-site region of the pre-mRNA. Interacts (via N-terminus) with TIA1 (via C-terminus); thereby promoting spliceosomal U1 snRNP recruitment to 5' splice sites.</text>
</comment>
<dbReference type="InterPro" id="IPR000690">
    <property type="entry name" value="Matrin/U1-C_Znf_C2H2"/>
</dbReference>
<feature type="domain" description="Matrin-type" evidence="9">
    <location>
        <begin position="4"/>
        <end position="36"/>
    </location>
</feature>
<evidence type="ECO:0000313" key="10">
    <source>
        <dbReference type="EMBL" id="OLL24250.1"/>
    </source>
</evidence>
<dbReference type="PROSITE" id="PS50171">
    <property type="entry name" value="ZF_MATRIN"/>
    <property type="match status" value="1"/>
</dbReference>
<evidence type="ECO:0000259" key="9">
    <source>
        <dbReference type="PROSITE" id="PS50171"/>
    </source>
</evidence>
<keyword evidence="2" id="KW-0479">Metal-binding</keyword>
<evidence type="ECO:0000256" key="4">
    <source>
        <dbReference type="ARBA" id="ARBA00022833"/>
    </source>
</evidence>
<keyword evidence="5" id="KW-0694">RNA-binding</keyword>
<keyword evidence="3" id="KW-0863">Zinc-finger</keyword>
<name>A0A1U7LNK3_NEOID</name>
<dbReference type="GO" id="GO:0005685">
    <property type="term" value="C:U1 snRNP"/>
    <property type="evidence" value="ECO:0007669"/>
    <property type="project" value="InterPro"/>
</dbReference>